<dbReference type="Proteomes" id="UP000218022">
    <property type="component" value="Unassembled WGS sequence"/>
</dbReference>
<gene>
    <name evidence="2" type="ORF">BWP39_12595</name>
</gene>
<reference evidence="2 3" key="1">
    <citation type="submission" date="2017-01" db="EMBL/GenBank/DDBJ databases">
        <title>Whole-Genome Shotgun Sequencing of Two beta-Proteobacterial Species in Search of the Bulgecin Biosynthetic Cluster.</title>
        <authorList>
            <person name="Horsman M.E."/>
            <person name="Marous D.R."/>
            <person name="Li R."/>
            <person name="Oliver R.A."/>
            <person name="Byun B."/>
            <person name="Emrich S.J."/>
            <person name="Boggess B."/>
            <person name="Townsend C.A."/>
            <person name="Mobashery S."/>
        </authorList>
    </citation>
    <scope>NUCLEOTIDE SEQUENCE [LARGE SCALE GENOMIC DNA]</scope>
    <source>
        <strain evidence="2 3">ATCC 31363</strain>
    </source>
</reference>
<comment type="caution">
    <text evidence="2">The sequence shown here is derived from an EMBL/GenBank/DDBJ whole genome shotgun (WGS) entry which is preliminary data.</text>
</comment>
<dbReference type="InterPro" id="IPR035069">
    <property type="entry name" value="TTHA1013/TTHA0281-like"/>
</dbReference>
<sequence length="97" mass="10466">MNGPNAKESIVLYPAYIQPGDAKHANGIEFPDFPGCYSAADDWADIPANAQEAAEAHFADGEPVPAPSALEQWLNHPEYQGGAWMLIDIDLSKIKNA</sequence>
<accession>A0A2A4EY92</accession>
<dbReference type="EMBL" id="MTZV01000004">
    <property type="protein sequence ID" value="PCE25358.1"/>
    <property type="molecule type" value="Genomic_DNA"/>
</dbReference>
<dbReference type="Pfam" id="PF15919">
    <property type="entry name" value="HicB_lk_antitox"/>
    <property type="match status" value="1"/>
</dbReference>
<evidence type="ECO:0000259" key="1">
    <source>
        <dbReference type="Pfam" id="PF15919"/>
    </source>
</evidence>
<dbReference type="AlphaFoldDB" id="A0A2A4EY92"/>
<evidence type="ECO:0000313" key="3">
    <source>
        <dbReference type="Proteomes" id="UP000218022"/>
    </source>
</evidence>
<dbReference type="Gene3D" id="3.30.160.250">
    <property type="match status" value="1"/>
</dbReference>
<evidence type="ECO:0000313" key="2">
    <source>
        <dbReference type="EMBL" id="PCE25358.1"/>
    </source>
</evidence>
<protein>
    <recommendedName>
        <fullName evidence="1">HicB-like antitoxin of toxin-antitoxin system domain-containing protein</fullName>
    </recommendedName>
</protein>
<dbReference type="SUPFAM" id="SSF143100">
    <property type="entry name" value="TTHA1013/TTHA0281-like"/>
    <property type="match status" value="1"/>
</dbReference>
<feature type="domain" description="HicB-like antitoxin of toxin-antitoxin system" evidence="1">
    <location>
        <begin position="13"/>
        <end position="96"/>
    </location>
</feature>
<dbReference type="InterPro" id="IPR031807">
    <property type="entry name" value="HicB-like"/>
</dbReference>
<proteinExistence type="predicted"/>
<organism evidence="2 3">
    <name type="scientific">Paraburkholderia acidicola</name>
    <dbReference type="NCBI Taxonomy" id="1912599"/>
    <lineage>
        <taxon>Bacteria</taxon>
        <taxon>Pseudomonadati</taxon>
        <taxon>Pseudomonadota</taxon>
        <taxon>Betaproteobacteria</taxon>
        <taxon>Burkholderiales</taxon>
        <taxon>Burkholderiaceae</taxon>
        <taxon>Paraburkholderia</taxon>
    </lineage>
</organism>
<name>A0A2A4EY92_9BURK</name>